<dbReference type="InterPro" id="IPR025554">
    <property type="entry name" value="DUF4140"/>
</dbReference>
<gene>
    <name evidence="2" type="ORF">B9G39_11110</name>
</gene>
<name>A0A4P9VMU1_9GAMM</name>
<evidence type="ECO:0000313" key="3">
    <source>
        <dbReference type="Proteomes" id="UP000257039"/>
    </source>
</evidence>
<accession>A0A4P9VMU1</accession>
<keyword evidence="3" id="KW-1185">Reference proteome</keyword>
<organism evidence="2 3">
    <name type="scientific">Zooshikella ganghwensis</name>
    <dbReference type="NCBI Taxonomy" id="202772"/>
    <lineage>
        <taxon>Bacteria</taxon>
        <taxon>Pseudomonadati</taxon>
        <taxon>Pseudomonadota</taxon>
        <taxon>Gammaproteobacteria</taxon>
        <taxon>Oceanospirillales</taxon>
        <taxon>Zooshikellaceae</taxon>
        <taxon>Zooshikella</taxon>
    </lineage>
</organism>
<evidence type="ECO:0000259" key="1">
    <source>
        <dbReference type="Pfam" id="PF13600"/>
    </source>
</evidence>
<protein>
    <submittedName>
        <fullName evidence="2">DUF4140 domain-containing protein</fullName>
    </submittedName>
</protein>
<sequence>MQLFNFLLPELLPEKAVLNKGLTVVHKLKPLVCISSVLVMSPVSVADTLSLNAAEDAEHTALTLYPNAALVEQGFNKPIKPGAQTIVLQNISDQVLLDSLTIQGQGYVKSVQLTRQPLTYDQLMKSVIGKSVSVYQSGNYLSSSRQGTLLAYENKLGIVSVADGEHLLVDLRDQNGLRIALPKATLPTANFTPQLMAQWQGKENTEQAKVRYLTTGLSYSNHYAIAIEPEQKKLNITVNTILANKTRTQFNQAEVTLAAGDLGMPARLSQFKGRAQMEMAMAPDAVGAAPPEALGELNFYHFKEAFAIPAHSEQQLTLLSEQGIAYQRHYEHAFYSSPFSRQMSSEHERPVTLYEFTTESDLPSGEVRVFQQDSRGRSQWIGQSSLADTGAGQKVKLRLGESFDIDIMRKKQDVKQIDKNTLQIDWQVEIQNSKTEEVSLVLADQDASLLSLSLLEGAEIIGHNRMQVKLPAKQKTTVTYRSTHRR</sequence>
<dbReference type="EMBL" id="NDXW01000001">
    <property type="protein sequence ID" value="RDH43949.1"/>
    <property type="molecule type" value="Genomic_DNA"/>
</dbReference>
<dbReference type="Proteomes" id="UP000257039">
    <property type="component" value="Unassembled WGS sequence"/>
</dbReference>
<dbReference type="PANTHER" id="PTHR38075:SF1">
    <property type="entry name" value="DUF4139 DOMAIN-CONTAINING PROTEIN"/>
    <property type="match status" value="1"/>
</dbReference>
<dbReference type="AlphaFoldDB" id="A0A4P9VMU1"/>
<evidence type="ECO:0000313" key="2">
    <source>
        <dbReference type="EMBL" id="RDH43949.1"/>
    </source>
</evidence>
<comment type="caution">
    <text evidence="2">The sequence shown here is derived from an EMBL/GenBank/DDBJ whole genome shotgun (WGS) entry which is preliminary data.</text>
</comment>
<dbReference type="PANTHER" id="PTHR38075">
    <property type="entry name" value="DUF4139 DOMAIN-CONTAINING PROTEIN"/>
    <property type="match status" value="1"/>
</dbReference>
<dbReference type="RefSeq" id="WP_094787176.1">
    <property type="nucleotide sequence ID" value="NZ_NDXW01000001.1"/>
</dbReference>
<proteinExistence type="predicted"/>
<reference evidence="2 3" key="1">
    <citation type="submission" date="2017-04" db="EMBL/GenBank/DDBJ databases">
        <title>Draft genome sequence of Zooshikella ganghwensis VG4 isolated from Red Sea sediments.</title>
        <authorList>
            <person name="Rehman Z."/>
            <person name="Alam I."/>
            <person name="Kamau A."/>
            <person name="Bajic V."/>
            <person name="Leiknes T."/>
        </authorList>
    </citation>
    <scope>NUCLEOTIDE SEQUENCE [LARGE SCALE GENOMIC DNA]</scope>
    <source>
        <strain evidence="2 3">VG4</strain>
    </source>
</reference>
<dbReference type="Pfam" id="PF13600">
    <property type="entry name" value="DUF4140"/>
    <property type="match status" value="1"/>
</dbReference>
<feature type="domain" description="DUF4140" evidence="1">
    <location>
        <begin position="63"/>
        <end position="119"/>
    </location>
</feature>